<gene>
    <name evidence="2" type="ORF">QIS96_31605</name>
</gene>
<keyword evidence="3" id="KW-1185">Reference proteome</keyword>
<feature type="transmembrane region" description="Helical" evidence="1">
    <location>
        <begin position="33"/>
        <end position="58"/>
    </location>
</feature>
<keyword evidence="1" id="KW-0472">Membrane</keyword>
<protein>
    <recommendedName>
        <fullName evidence="4">Flp family type IVb pilin</fullName>
    </recommendedName>
</protein>
<name>A0ABT6SLR8_9ACTN</name>
<organism evidence="2 3">
    <name type="scientific">Streptomyces cavernicola</name>
    <dbReference type="NCBI Taxonomy" id="3043613"/>
    <lineage>
        <taxon>Bacteria</taxon>
        <taxon>Bacillati</taxon>
        <taxon>Actinomycetota</taxon>
        <taxon>Actinomycetes</taxon>
        <taxon>Kitasatosporales</taxon>
        <taxon>Streptomycetaceae</taxon>
        <taxon>Streptomyces</taxon>
    </lineage>
</organism>
<accession>A0ABT6SLR8</accession>
<evidence type="ECO:0008006" key="4">
    <source>
        <dbReference type="Google" id="ProtNLM"/>
    </source>
</evidence>
<proteinExistence type="predicted"/>
<comment type="caution">
    <text evidence="2">The sequence shown here is derived from an EMBL/GenBank/DDBJ whole genome shotgun (WGS) entry which is preliminary data.</text>
</comment>
<keyword evidence="1" id="KW-1133">Transmembrane helix</keyword>
<dbReference type="RefSeq" id="WP_282546262.1">
    <property type="nucleotide sequence ID" value="NZ_JASCIQ010000044.1"/>
</dbReference>
<reference evidence="2 3" key="1">
    <citation type="submission" date="2023-05" db="EMBL/GenBank/DDBJ databases">
        <title>Draft genome sequence of Streptomyces sp. B-S-A6 isolated from a cave soil in Thailand.</title>
        <authorList>
            <person name="Chamroensaksri N."/>
            <person name="Muangham S."/>
        </authorList>
    </citation>
    <scope>NUCLEOTIDE SEQUENCE [LARGE SCALE GENOMIC DNA]</scope>
    <source>
        <strain evidence="2 3">B-S-A6</strain>
    </source>
</reference>
<sequence>MSHTRLRTRAARRLHTAWHTRLRRMSDRDVREGGFGTLEALTLAGVILLAAAAFTLAFNGALDGLIAEFESAVGK</sequence>
<dbReference type="Proteomes" id="UP001223978">
    <property type="component" value="Unassembled WGS sequence"/>
</dbReference>
<dbReference type="EMBL" id="JASCIQ010000044">
    <property type="protein sequence ID" value="MDI3408353.1"/>
    <property type="molecule type" value="Genomic_DNA"/>
</dbReference>
<evidence type="ECO:0000256" key="1">
    <source>
        <dbReference type="SAM" id="Phobius"/>
    </source>
</evidence>
<keyword evidence="1" id="KW-0812">Transmembrane</keyword>
<evidence type="ECO:0000313" key="2">
    <source>
        <dbReference type="EMBL" id="MDI3408353.1"/>
    </source>
</evidence>
<evidence type="ECO:0000313" key="3">
    <source>
        <dbReference type="Proteomes" id="UP001223978"/>
    </source>
</evidence>